<sequence>MTFLMKNRRGSRLGSSGTRLITCSLLDCRTTVMYLYEKSTNELYGESIMGYNKGKNHANQSDLGKVFFKESASGRSTALRQGGLQRRCTKWTSQLTCAPAPSNRGAPTPAKQPEARFGSTVHVTQHASRNPADLASKLASINRGTCVDDRNDDDAPRNAIFIVMGLCGVDKKGAGERVDCSLDM</sequence>
<evidence type="ECO:0000313" key="2">
    <source>
        <dbReference type="Proteomes" id="UP000053144"/>
    </source>
</evidence>
<organism evidence="1 2">
    <name type="scientific">Phaseolus angularis</name>
    <name type="common">Azuki bean</name>
    <name type="synonym">Vigna angularis</name>
    <dbReference type="NCBI Taxonomy" id="3914"/>
    <lineage>
        <taxon>Eukaryota</taxon>
        <taxon>Viridiplantae</taxon>
        <taxon>Streptophyta</taxon>
        <taxon>Embryophyta</taxon>
        <taxon>Tracheophyta</taxon>
        <taxon>Spermatophyta</taxon>
        <taxon>Magnoliopsida</taxon>
        <taxon>eudicotyledons</taxon>
        <taxon>Gunneridae</taxon>
        <taxon>Pentapetalae</taxon>
        <taxon>rosids</taxon>
        <taxon>fabids</taxon>
        <taxon>Fabales</taxon>
        <taxon>Fabaceae</taxon>
        <taxon>Papilionoideae</taxon>
        <taxon>50 kb inversion clade</taxon>
        <taxon>NPAAA clade</taxon>
        <taxon>indigoferoid/millettioid clade</taxon>
        <taxon>Phaseoleae</taxon>
        <taxon>Vigna</taxon>
    </lineage>
</organism>
<name>A0A0L9UZ19_PHAAN</name>
<accession>A0A0L9UZ19</accession>
<dbReference type="Proteomes" id="UP000053144">
    <property type="component" value="Chromosome 7"/>
</dbReference>
<proteinExistence type="predicted"/>
<evidence type="ECO:0000313" key="1">
    <source>
        <dbReference type="EMBL" id="KOM47799.1"/>
    </source>
</evidence>
<reference evidence="2" key="1">
    <citation type="journal article" date="2015" name="Proc. Natl. Acad. Sci. U.S.A.">
        <title>Genome sequencing of adzuki bean (Vigna angularis) provides insight into high starch and low fat accumulation and domestication.</title>
        <authorList>
            <person name="Yang K."/>
            <person name="Tian Z."/>
            <person name="Chen C."/>
            <person name="Luo L."/>
            <person name="Zhao B."/>
            <person name="Wang Z."/>
            <person name="Yu L."/>
            <person name="Li Y."/>
            <person name="Sun Y."/>
            <person name="Li W."/>
            <person name="Chen Y."/>
            <person name="Li Y."/>
            <person name="Zhang Y."/>
            <person name="Ai D."/>
            <person name="Zhao J."/>
            <person name="Shang C."/>
            <person name="Ma Y."/>
            <person name="Wu B."/>
            <person name="Wang M."/>
            <person name="Gao L."/>
            <person name="Sun D."/>
            <person name="Zhang P."/>
            <person name="Guo F."/>
            <person name="Wang W."/>
            <person name="Li Y."/>
            <person name="Wang J."/>
            <person name="Varshney R.K."/>
            <person name="Wang J."/>
            <person name="Ling H.Q."/>
            <person name="Wan P."/>
        </authorList>
    </citation>
    <scope>NUCLEOTIDE SEQUENCE</scope>
    <source>
        <strain evidence="2">cv. Jingnong 6</strain>
    </source>
</reference>
<dbReference type="Gramene" id="KOM47799">
    <property type="protein sequence ID" value="KOM47799"/>
    <property type="gene ID" value="LR48_Vigan07g150300"/>
</dbReference>
<dbReference type="EMBL" id="CM003377">
    <property type="protein sequence ID" value="KOM47799.1"/>
    <property type="molecule type" value="Genomic_DNA"/>
</dbReference>
<gene>
    <name evidence="1" type="ORF">LR48_Vigan07g150300</name>
</gene>
<dbReference type="AlphaFoldDB" id="A0A0L9UZ19"/>
<protein>
    <submittedName>
        <fullName evidence="1">Uncharacterized protein</fullName>
    </submittedName>
</protein>